<name>A0A497JHF2_9ARCH</name>
<protein>
    <submittedName>
        <fullName evidence="1">TIGR00296 family protein</fullName>
    </submittedName>
</protein>
<dbReference type="Gene3D" id="3.30.700.20">
    <property type="entry name" value="Hypothetical protein ph0010, domain 1"/>
    <property type="match status" value="1"/>
</dbReference>
<sequence>MFTLEEGAKLVKLARKAIEYFLATGKILADPSPDEKFNVRYGVFV</sequence>
<dbReference type="AlphaFoldDB" id="A0A497JHF2"/>
<evidence type="ECO:0000313" key="1">
    <source>
        <dbReference type="EMBL" id="RLG70449.1"/>
    </source>
</evidence>
<dbReference type="EMBL" id="QMWP01000061">
    <property type="protein sequence ID" value="RLG70449.1"/>
    <property type="molecule type" value="Genomic_DNA"/>
</dbReference>
<feature type="non-terminal residue" evidence="1">
    <location>
        <position position="45"/>
    </location>
</feature>
<comment type="caution">
    <text evidence="1">The sequence shown here is derived from an EMBL/GenBank/DDBJ whole genome shotgun (WGS) entry which is preliminary data.</text>
</comment>
<organism evidence="1 2">
    <name type="scientific">Candidatus Iainarchaeum sp</name>
    <dbReference type="NCBI Taxonomy" id="3101447"/>
    <lineage>
        <taxon>Archaea</taxon>
        <taxon>Candidatus Iainarchaeota</taxon>
        <taxon>Candidatus Iainarchaeia</taxon>
        <taxon>Candidatus Iainarchaeales</taxon>
        <taxon>Candidatus Iainarchaeaceae</taxon>
        <taxon>Candidatus Iainarchaeum</taxon>
    </lineage>
</organism>
<dbReference type="SUPFAM" id="SSF143447">
    <property type="entry name" value="AMMECR1-like"/>
    <property type="match status" value="1"/>
</dbReference>
<evidence type="ECO:0000313" key="2">
    <source>
        <dbReference type="Proteomes" id="UP000278031"/>
    </source>
</evidence>
<reference evidence="1 2" key="1">
    <citation type="submission" date="2018-06" db="EMBL/GenBank/DDBJ databases">
        <title>Extensive metabolic versatility and redundancy in microbially diverse, dynamic hydrothermal sediments.</title>
        <authorList>
            <person name="Dombrowski N."/>
            <person name="Teske A."/>
            <person name="Baker B.J."/>
        </authorList>
    </citation>
    <scope>NUCLEOTIDE SEQUENCE [LARGE SCALE GENOMIC DNA]</scope>
    <source>
        <strain evidence="1">B51_G17</strain>
    </source>
</reference>
<dbReference type="InterPro" id="IPR027485">
    <property type="entry name" value="AMMECR1_N"/>
</dbReference>
<gene>
    <name evidence="1" type="ORF">DRO04_01900</name>
</gene>
<accession>A0A497JHF2</accession>
<dbReference type="Proteomes" id="UP000278031">
    <property type="component" value="Unassembled WGS sequence"/>
</dbReference>
<proteinExistence type="predicted"/>
<dbReference type="InterPro" id="IPR036071">
    <property type="entry name" value="AMMECR1_dom_sf"/>
</dbReference>